<sequence>MQMGERRGRGRAAEEAPGPGSDCRVDCGATVRNEDRGGLLPVGRGEWGETAQASADFWSQSREELKKILFLMLVPLLQTGGCISLFLAVFSFPCRLFRNRMDYRLQSGDTLSSSKNYIPLLLQIPMPDLEILSENDLMNPVLLRVSVRFITSRTEAISFPVRIHHTYDETVEDDRAPEEPAAERMVHGADEDDAASVQEHVILYLPVAMLPIRLPP</sequence>
<evidence type="ECO:0000313" key="1">
    <source>
        <dbReference type="EMBL" id="KAJ8641888.1"/>
    </source>
</evidence>
<gene>
    <name evidence="1" type="ORF">MRB53_018582</name>
</gene>
<reference evidence="1 2" key="1">
    <citation type="journal article" date="2022" name="Hortic Res">
        <title>A haplotype resolved chromosomal level avocado genome allows analysis of novel avocado genes.</title>
        <authorList>
            <person name="Nath O."/>
            <person name="Fletcher S.J."/>
            <person name="Hayward A."/>
            <person name="Shaw L.M."/>
            <person name="Masouleh A.K."/>
            <person name="Furtado A."/>
            <person name="Henry R.J."/>
            <person name="Mitter N."/>
        </authorList>
    </citation>
    <scope>NUCLEOTIDE SEQUENCE [LARGE SCALE GENOMIC DNA]</scope>
    <source>
        <strain evidence="2">cv. Hass</strain>
    </source>
</reference>
<evidence type="ECO:0000313" key="2">
    <source>
        <dbReference type="Proteomes" id="UP001234297"/>
    </source>
</evidence>
<protein>
    <submittedName>
        <fullName evidence="1">Uncharacterized protein</fullName>
    </submittedName>
</protein>
<accession>A0ACC2M8H9</accession>
<organism evidence="1 2">
    <name type="scientific">Persea americana</name>
    <name type="common">Avocado</name>
    <dbReference type="NCBI Taxonomy" id="3435"/>
    <lineage>
        <taxon>Eukaryota</taxon>
        <taxon>Viridiplantae</taxon>
        <taxon>Streptophyta</taxon>
        <taxon>Embryophyta</taxon>
        <taxon>Tracheophyta</taxon>
        <taxon>Spermatophyta</taxon>
        <taxon>Magnoliopsida</taxon>
        <taxon>Magnoliidae</taxon>
        <taxon>Laurales</taxon>
        <taxon>Lauraceae</taxon>
        <taxon>Persea</taxon>
    </lineage>
</organism>
<comment type="caution">
    <text evidence="1">The sequence shown here is derived from an EMBL/GenBank/DDBJ whole genome shotgun (WGS) entry which is preliminary data.</text>
</comment>
<dbReference type="EMBL" id="CM056813">
    <property type="protein sequence ID" value="KAJ8641888.1"/>
    <property type="molecule type" value="Genomic_DNA"/>
</dbReference>
<keyword evidence="2" id="KW-1185">Reference proteome</keyword>
<proteinExistence type="predicted"/>
<name>A0ACC2M8H9_PERAE</name>
<dbReference type="Proteomes" id="UP001234297">
    <property type="component" value="Chromosome 5"/>
</dbReference>